<evidence type="ECO:0000313" key="2">
    <source>
        <dbReference type="EMBL" id="CAB3397819.1"/>
    </source>
</evidence>
<comment type="caution">
    <text evidence="2">The sequence shown here is derived from an EMBL/GenBank/DDBJ whole genome shotgun (WGS) entry which is preliminary data.</text>
</comment>
<reference evidence="2 3" key="1">
    <citation type="submission" date="2020-04" db="EMBL/GenBank/DDBJ databases">
        <authorList>
            <person name="Laetsch R D."/>
            <person name="Stevens L."/>
            <person name="Kumar S."/>
            <person name="Blaxter L. M."/>
        </authorList>
    </citation>
    <scope>NUCLEOTIDE SEQUENCE [LARGE SCALE GENOMIC DNA]</scope>
</reference>
<organism evidence="2 3">
    <name type="scientific">Caenorhabditis bovis</name>
    <dbReference type="NCBI Taxonomy" id="2654633"/>
    <lineage>
        <taxon>Eukaryota</taxon>
        <taxon>Metazoa</taxon>
        <taxon>Ecdysozoa</taxon>
        <taxon>Nematoda</taxon>
        <taxon>Chromadorea</taxon>
        <taxon>Rhabditida</taxon>
        <taxon>Rhabditina</taxon>
        <taxon>Rhabditomorpha</taxon>
        <taxon>Rhabditoidea</taxon>
        <taxon>Rhabditidae</taxon>
        <taxon>Peloderinae</taxon>
        <taxon>Caenorhabditis</taxon>
    </lineage>
</organism>
<dbReference type="Pfam" id="PF14747">
    <property type="entry name" value="DUF4473"/>
    <property type="match status" value="1"/>
</dbReference>
<accession>A0A8S1E2H4</accession>
<dbReference type="Proteomes" id="UP000494206">
    <property type="component" value="Unassembled WGS sequence"/>
</dbReference>
<evidence type="ECO:0000313" key="3">
    <source>
        <dbReference type="Proteomes" id="UP000494206"/>
    </source>
</evidence>
<feature type="signal peptide" evidence="1">
    <location>
        <begin position="1"/>
        <end position="17"/>
    </location>
</feature>
<gene>
    <name evidence="2" type="ORF">CBOVIS_LOCUS1178</name>
</gene>
<protein>
    <recommendedName>
        <fullName evidence="4">SXP/RAL-2 family protein Ani s 5-like cation-binding domain-containing protein</fullName>
    </recommendedName>
</protein>
<feature type="chain" id="PRO_5035798599" description="SXP/RAL-2 family protein Ani s 5-like cation-binding domain-containing protein" evidence="1">
    <location>
        <begin position="18"/>
        <end position="109"/>
    </location>
</feature>
<proteinExistence type="predicted"/>
<dbReference type="PANTHER" id="PTHR33272">
    <property type="entry name" value="PROTEIN CBG22877-RELATED"/>
    <property type="match status" value="1"/>
</dbReference>
<keyword evidence="1" id="KW-0732">Signal</keyword>
<evidence type="ECO:0008006" key="4">
    <source>
        <dbReference type="Google" id="ProtNLM"/>
    </source>
</evidence>
<name>A0A8S1E2H4_9PELO</name>
<evidence type="ECO:0000256" key="1">
    <source>
        <dbReference type="SAM" id="SignalP"/>
    </source>
</evidence>
<dbReference type="AlphaFoldDB" id="A0A8S1E2H4"/>
<keyword evidence="3" id="KW-1185">Reference proteome</keyword>
<dbReference type="OrthoDB" id="5846509at2759"/>
<sequence>MFKVLVLVSCIAAFAFAHPPFPTAEEAKKQLVDAGVSETAADEIVKIGEKHKEEFAKGKDDKEAARAAFETMKTEVDEYLKTQSEADQQAYEKFVEAKKQEFHDHHKQE</sequence>
<dbReference type="EMBL" id="CADEPM010000001">
    <property type="protein sequence ID" value="CAB3397819.1"/>
    <property type="molecule type" value="Genomic_DNA"/>
</dbReference>
<dbReference type="InterPro" id="IPR027913">
    <property type="entry name" value="DUF4473"/>
</dbReference>